<evidence type="ECO:0000256" key="1">
    <source>
        <dbReference type="SAM" id="MobiDB-lite"/>
    </source>
</evidence>
<reference evidence="2 3" key="1">
    <citation type="submission" date="2023-11" db="EMBL/GenBank/DDBJ databases">
        <title>Draft genome sequence and annotation of the polyextremotolerant black yeast-like fungus Aureobasidium pullulans NRRL 62042.</title>
        <authorList>
            <person name="Dielentheis-Frenken M.R.E."/>
            <person name="Wibberg D."/>
            <person name="Blank L.M."/>
            <person name="Tiso T."/>
        </authorList>
    </citation>
    <scope>NUCLEOTIDE SEQUENCE [LARGE SCALE GENOMIC DNA]</scope>
    <source>
        <strain evidence="2 3">NRRL 62042</strain>
    </source>
</reference>
<comment type="caution">
    <text evidence="2">The sequence shown here is derived from an EMBL/GenBank/DDBJ whole genome shotgun (WGS) entry which is preliminary data.</text>
</comment>
<protein>
    <recommendedName>
        <fullName evidence="4">Nucleoporin Nup54 alpha-helical domain-containing protein</fullName>
    </recommendedName>
</protein>
<organism evidence="2 3">
    <name type="scientific">Aureobasidium pullulans</name>
    <name type="common">Black yeast</name>
    <name type="synonym">Pullularia pullulans</name>
    <dbReference type="NCBI Taxonomy" id="5580"/>
    <lineage>
        <taxon>Eukaryota</taxon>
        <taxon>Fungi</taxon>
        <taxon>Dikarya</taxon>
        <taxon>Ascomycota</taxon>
        <taxon>Pezizomycotina</taxon>
        <taxon>Dothideomycetes</taxon>
        <taxon>Dothideomycetidae</taxon>
        <taxon>Dothideales</taxon>
        <taxon>Saccotheciaceae</taxon>
        <taxon>Aureobasidium</taxon>
    </lineage>
</organism>
<name>A0ABR0T7S5_AURPU</name>
<gene>
    <name evidence="2" type="ORF">QM012_003743</name>
</gene>
<feature type="region of interest" description="Disordered" evidence="1">
    <location>
        <begin position="1"/>
        <end position="25"/>
    </location>
</feature>
<proteinExistence type="predicted"/>
<evidence type="ECO:0000313" key="3">
    <source>
        <dbReference type="Proteomes" id="UP001341245"/>
    </source>
</evidence>
<evidence type="ECO:0000313" key="2">
    <source>
        <dbReference type="EMBL" id="KAK6000497.1"/>
    </source>
</evidence>
<keyword evidence="3" id="KW-1185">Reference proteome</keyword>
<sequence length="183" mass="21343">MSGLVQEGDGSGDDKDSQHTATPLNRPVVDAKTILDETEELLSQSEILWDEMVRIDAEGLQHHREWNRCNRRYLRLQERMVNRTEPLILDINDITQLQDASSLLALDTQRAKVQLTMTKIQNRMLEINAALRKMHMEFVTMLGVQDDPRVARQMQRFAEKEKQLHRMRKELGEKLLKRALGRD</sequence>
<dbReference type="Proteomes" id="UP001341245">
    <property type="component" value="Unassembled WGS sequence"/>
</dbReference>
<accession>A0ABR0T7S5</accession>
<evidence type="ECO:0008006" key="4">
    <source>
        <dbReference type="Google" id="ProtNLM"/>
    </source>
</evidence>
<dbReference type="EMBL" id="JASGXD010000017">
    <property type="protein sequence ID" value="KAK6000497.1"/>
    <property type="molecule type" value="Genomic_DNA"/>
</dbReference>